<name>A0ACC1NN23_9HYPO</name>
<evidence type="ECO:0000313" key="2">
    <source>
        <dbReference type="Proteomes" id="UP001143910"/>
    </source>
</evidence>
<gene>
    <name evidence="1" type="ORF">NQ176_g2721</name>
</gene>
<organism evidence="1 2">
    <name type="scientific">Zarea fungicola</name>
    <dbReference type="NCBI Taxonomy" id="93591"/>
    <lineage>
        <taxon>Eukaryota</taxon>
        <taxon>Fungi</taxon>
        <taxon>Dikarya</taxon>
        <taxon>Ascomycota</taxon>
        <taxon>Pezizomycotina</taxon>
        <taxon>Sordariomycetes</taxon>
        <taxon>Hypocreomycetidae</taxon>
        <taxon>Hypocreales</taxon>
        <taxon>Cordycipitaceae</taxon>
        <taxon>Zarea</taxon>
    </lineage>
</organism>
<sequence>MFLSYLAILILFLVQLSFSSSDIALKLGMFGDSEQKVLGVPEEKAPHAVISKLEITLTPQYDHGEATSLGVELRFVPDYNPTESNGLPVLLQAPKTISGTPVLSIKPGSLEVTDDDGILELVTEIDSPAPNVVIEYYRPLRRPIGSVRVIYSALSRQVDKSTRGGPSFDMRMEENGLLTSGYGLLALPASENGEIYDIQLIWDLSSSPNGTKAVWTFGYSPSIATRRLRLDELWGTFFMVGPLHSYRDDTIPPRTGEKNFNMYWLRDPPFDANEMAARISKTFQAMSDFFNDNEDTYRVFLRYNPYHTSTEGSGTAVIRSFTFCYNLDNQKAPVPIDAMVEVLTHEMVHNWVILKGADGSDNWFSEGLAEYYSLVFLYRLGIIDDARVIAAFNSRLSAYYTSPLVNTSVVDAFKKVWAMPTAQRLPYRRGITFAIKVNEVIKQATDSKLSLDNLVLDLLRQQMAGGSVGIADYVAWLGNYIGSEAAQELVQGMSMGTQLIVPSPSSFPLTLTRPVRMIREDQFMYDLGFDETSAFAEGYVVRDLRDDSRAAKAGLRELDHFSRSLSMPDTKYNESIKAAVVRGVGSTFNVEFWPRGSTLVESWKYVLD</sequence>
<reference evidence="1" key="1">
    <citation type="submission" date="2022-08" db="EMBL/GenBank/DDBJ databases">
        <title>Genome Sequence of Lecanicillium fungicola.</title>
        <authorList>
            <person name="Buettner E."/>
        </authorList>
    </citation>
    <scope>NUCLEOTIDE SEQUENCE</scope>
    <source>
        <strain evidence="1">Babe33</strain>
    </source>
</reference>
<protein>
    <submittedName>
        <fullName evidence="1">Uncharacterized protein</fullName>
    </submittedName>
</protein>
<proteinExistence type="predicted"/>
<evidence type="ECO:0000313" key="1">
    <source>
        <dbReference type="EMBL" id="KAJ2980314.1"/>
    </source>
</evidence>
<comment type="caution">
    <text evidence="1">The sequence shown here is derived from an EMBL/GenBank/DDBJ whole genome shotgun (WGS) entry which is preliminary data.</text>
</comment>
<accession>A0ACC1NN23</accession>
<dbReference type="Proteomes" id="UP001143910">
    <property type="component" value="Unassembled WGS sequence"/>
</dbReference>
<dbReference type="EMBL" id="JANJQO010000208">
    <property type="protein sequence ID" value="KAJ2980314.1"/>
    <property type="molecule type" value="Genomic_DNA"/>
</dbReference>
<keyword evidence="2" id="KW-1185">Reference proteome</keyword>